<dbReference type="Proteomes" id="UP001219568">
    <property type="component" value="Unassembled WGS sequence"/>
</dbReference>
<dbReference type="EMBL" id="JAQJZL010000004">
    <property type="protein sequence ID" value="KAJ6045242.1"/>
    <property type="molecule type" value="Genomic_DNA"/>
</dbReference>
<gene>
    <name evidence="1" type="ORF">N7460_006597</name>
</gene>
<name>A0AAD6IGZ1_PENCN</name>
<sequence>MTGFFHYWTDAMPKMDLFEFLRQKVMWNVGTSEVEFSTLILLEDCDLCLEQLKKSYLHPAASNNGGHDVGWNYTARAAIR</sequence>
<comment type="caution">
    <text evidence="1">The sequence shown here is derived from an EMBL/GenBank/DDBJ whole genome shotgun (WGS) entry which is preliminary data.</text>
</comment>
<proteinExistence type="predicted"/>
<keyword evidence="2" id="KW-1185">Reference proteome</keyword>
<reference evidence="1" key="1">
    <citation type="journal article" date="2023" name="IMA Fungus">
        <title>Comparative genomic study of the Penicillium genus elucidates a diverse pangenome and 15 lateral gene transfer events.</title>
        <authorList>
            <person name="Petersen C."/>
            <person name="Sorensen T."/>
            <person name="Nielsen M.R."/>
            <person name="Sondergaard T.E."/>
            <person name="Sorensen J.L."/>
            <person name="Fitzpatrick D.A."/>
            <person name="Frisvad J.C."/>
            <person name="Nielsen K.L."/>
        </authorList>
    </citation>
    <scope>NUCLEOTIDE SEQUENCE</scope>
    <source>
        <strain evidence="1">IBT 15450</strain>
    </source>
</reference>
<accession>A0AAD6IGZ1</accession>
<organism evidence="1 2">
    <name type="scientific">Penicillium canescens</name>
    <dbReference type="NCBI Taxonomy" id="5083"/>
    <lineage>
        <taxon>Eukaryota</taxon>
        <taxon>Fungi</taxon>
        <taxon>Dikarya</taxon>
        <taxon>Ascomycota</taxon>
        <taxon>Pezizomycotina</taxon>
        <taxon>Eurotiomycetes</taxon>
        <taxon>Eurotiomycetidae</taxon>
        <taxon>Eurotiales</taxon>
        <taxon>Aspergillaceae</taxon>
        <taxon>Penicillium</taxon>
    </lineage>
</organism>
<protein>
    <submittedName>
        <fullName evidence="1">Uncharacterized protein</fullName>
    </submittedName>
</protein>
<evidence type="ECO:0000313" key="1">
    <source>
        <dbReference type="EMBL" id="KAJ6045242.1"/>
    </source>
</evidence>
<evidence type="ECO:0000313" key="2">
    <source>
        <dbReference type="Proteomes" id="UP001219568"/>
    </source>
</evidence>
<dbReference type="AlphaFoldDB" id="A0AAD6IGZ1"/>
<reference evidence="1" key="2">
    <citation type="submission" date="2023-01" db="EMBL/GenBank/DDBJ databases">
        <authorList>
            <person name="Petersen C."/>
        </authorList>
    </citation>
    <scope>NUCLEOTIDE SEQUENCE</scope>
    <source>
        <strain evidence="1">IBT 15450</strain>
    </source>
</reference>